<evidence type="ECO:0000313" key="11">
    <source>
        <dbReference type="Proteomes" id="UP000199545"/>
    </source>
</evidence>
<dbReference type="InterPro" id="IPR001242">
    <property type="entry name" value="Condensation_dom"/>
</dbReference>
<dbReference type="EMBL" id="FORR01000015">
    <property type="protein sequence ID" value="SFJ64628.1"/>
    <property type="molecule type" value="Genomic_DNA"/>
</dbReference>
<dbReference type="PROSITE" id="PS00455">
    <property type="entry name" value="AMP_BINDING"/>
    <property type="match status" value="3"/>
</dbReference>
<dbReference type="InterPro" id="IPR010071">
    <property type="entry name" value="AA_adenyl_dom"/>
</dbReference>
<dbReference type="PANTHER" id="PTHR45527">
    <property type="entry name" value="NONRIBOSOMAL PEPTIDE SYNTHETASE"/>
    <property type="match status" value="1"/>
</dbReference>
<dbReference type="Gene3D" id="3.30.559.30">
    <property type="entry name" value="Nonribosomal peptide synthetase, condensation domain"/>
    <property type="match status" value="4"/>
</dbReference>
<keyword evidence="5" id="KW-0436">Ligase</keyword>
<dbReference type="Gene3D" id="1.10.1200.10">
    <property type="entry name" value="ACP-like"/>
    <property type="match status" value="3"/>
</dbReference>
<feature type="domain" description="Carrier" evidence="9">
    <location>
        <begin position="3534"/>
        <end position="3609"/>
    </location>
</feature>
<dbReference type="CDD" id="cd05930">
    <property type="entry name" value="A_NRPS"/>
    <property type="match status" value="3"/>
</dbReference>
<dbReference type="Gene3D" id="3.40.50.980">
    <property type="match status" value="6"/>
</dbReference>
<gene>
    <name evidence="10" type="ORF">SAMN05421852_11524</name>
</gene>
<organism evidence="10 11">
    <name type="scientific">Thermoflavimicrobium dichotomicum</name>
    <dbReference type="NCBI Taxonomy" id="46223"/>
    <lineage>
        <taxon>Bacteria</taxon>
        <taxon>Bacillati</taxon>
        <taxon>Bacillota</taxon>
        <taxon>Bacilli</taxon>
        <taxon>Bacillales</taxon>
        <taxon>Thermoactinomycetaceae</taxon>
        <taxon>Thermoflavimicrobium</taxon>
    </lineage>
</organism>
<evidence type="ECO:0000256" key="7">
    <source>
        <dbReference type="ARBA" id="ARBA00023194"/>
    </source>
</evidence>
<keyword evidence="7" id="KW-0045">Antibiotic biosynthesis</keyword>
<keyword evidence="8" id="KW-0511">Multifunctional enzyme</keyword>
<keyword evidence="6" id="KW-0677">Repeat</keyword>
<evidence type="ECO:0000256" key="3">
    <source>
        <dbReference type="ARBA" id="ARBA00022450"/>
    </source>
</evidence>
<dbReference type="InterPro" id="IPR010060">
    <property type="entry name" value="NRPS_synth"/>
</dbReference>
<feature type="domain" description="Carrier" evidence="9">
    <location>
        <begin position="963"/>
        <end position="1038"/>
    </location>
</feature>
<dbReference type="Gene3D" id="3.30.300.30">
    <property type="match status" value="3"/>
</dbReference>
<dbReference type="InterPro" id="IPR025110">
    <property type="entry name" value="AMP-bd_C"/>
</dbReference>
<evidence type="ECO:0000256" key="6">
    <source>
        <dbReference type="ARBA" id="ARBA00022737"/>
    </source>
</evidence>
<evidence type="ECO:0000256" key="4">
    <source>
        <dbReference type="ARBA" id="ARBA00022553"/>
    </source>
</evidence>
<dbReference type="InterPro" id="IPR020845">
    <property type="entry name" value="AMP-binding_CS"/>
</dbReference>
<dbReference type="FunFam" id="3.30.559.10:FF:000016">
    <property type="entry name" value="Nonribosomal peptide synthase Pes1"/>
    <property type="match status" value="1"/>
</dbReference>
<dbReference type="STRING" id="46223.SAMN05421852_11524"/>
<dbReference type="FunFam" id="3.40.50.980:FF:000001">
    <property type="entry name" value="Non-ribosomal peptide synthetase"/>
    <property type="match status" value="3"/>
</dbReference>
<dbReference type="InterPro" id="IPR006162">
    <property type="entry name" value="Ppantetheine_attach_site"/>
</dbReference>
<comment type="cofactor">
    <cofactor evidence="1">
        <name>pantetheine 4'-phosphate</name>
        <dbReference type="ChEBI" id="CHEBI:47942"/>
    </cofactor>
</comment>
<name>A0A1I3T0J6_9BACL</name>
<accession>A0A1I3T0J6</accession>
<dbReference type="GO" id="GO:0044550">
    <property type="term" value="P:secondary metabolite biosynthetic process"/>
    <property type="evidence" value="ECO:0007669"/>
    <property type="project" value="UniProtKB-ARBA"/>
</dbReference>
<dbReference type="CDD" id="cd19543">
    <property type="entry name" value="DCL_NRPS"/>
    <property type="match status" value="2"/>
</dbReference>
<dbReference type="FunFam" id="3.30.300.30:FF:000010">
    <property type="entry name" value="Enterobactin synthetase component F"/>
    <property type="match status" value="3"/>
</dbReference>
<dbReference type="NCBIfam" id="TIGR01733">
    <property type="entry name" value="AA-adenyl-dom"/>
    <property type="match status" value="3"/>
</dbReference>
<evidence type="ECO:0000256" key="1">
    <source>
        <dbReference type="ARBA" id="ARBA00001957"/>
    </source>
</evidence>
<dbReference type="InterPro" id="IPR045851">
    <property type="entry name" value="AMP-bd_C_sf"/>
</dbReference>
<reference evidence="10 11" key="1">
    <citation type="submission" date="2016-10" db="EMBL/GenBank/DDBJ databases">
        <authorList>
            <person name="de Groot N.N."/>
        </authorList>
    </citation>
    <scope>NUCLEOTIDE SEQUENCE [LARGE SCALE GENOMIC DNA]</scope>
    <source>
        <strain evidence="10 11">DSM 44778</strain>
    </source>
</reference>
<dbReference type="SMART" id="SM00823">
    <property type="entry name" value="PKS_PP"/>
    <property type="match status" value="3"/>
</dbReference>
<dbReference type="Pfam" id="PF00550">
    <property type="entry name" value="PP-binding"/>
    <property type="match status" value="3"/>
</dbReference>
<dbReference type="Gene3D" id="3.30.559.10">
    <property type="entry name" value="Chloramphenicol acetyltransferase-like domain"/>
    <property type="match status" value="4"/>
</dbReference>
<dbReference type="FunFam" id="2.30.38.10:FF:000001">
    <property type="entry name" value="Non-ribosomal peptide synthetase PvdI"/>
    <property type="match status" value="3"/>
</dbReference>
<dbReference type="InterPro" id="IPR023213">
    <property type="entry name" value="CAT-like_dom_sf"/>
</dbReference>
<dbReference type="SUPFAM" id="SSF52777">
    <property type="entry name" value="CoA-dependent acyltransferases"/>
    <property type="match status" value="8"/>
</dbReference>
<dbReference type="GO" id="GO:0031177">
    <property type="term" value="F:phosphopantetheine binding"/>
    <property type="evidence" value="ECO:0007669"/>
    <property type="project" value="InterPro"/>
</dbReference>
<dbReference type="GO" id="GO:0016874">
    <property type="term" value="F:ligase activity"/>
    <property type="evidence" value="ECO:0007669"/>
    <property type="project" value="UniProtKB-KW"/>
</dbReference>
<keyword evidence="11" id="KW-1185">Reference proteome</keyword>
<dbReference type="FunFam" id="1.10.1200.10:FF:000005">
    <property type="entry name" value="Nonribosomal peptide synthetase 1"/>
    <property type="match status" value="3"/>
</dbReference>
<dbReference type="FunFam" id="3.40.50.12780:FF:000012">
    <property type="entry name" value="Non-ribosomal peptide synthetase"/>
    <property type="match status" value="3"/>
</dbReference>
<dbReference type="RefSeq" id="WP_093230996.1">
    <property type="nucleotide sequence ID" value="NZ_FORR01000015.1"/>
</dbReference>
<dbReference type="Gene3D" id="2.30.38.10">
    <property type="entry name" value="Luciferase, Domain 3"/>
    <property type="match status" value="3"/>
</dbReference>
<dbReference type="CDD" id="cd19531">
    <property type="entry name" value="LCL_NRPS-like"/>
    <property type="match status" value="1"/>
</dbReference>
<dbReference type="SUPFAM" id="SSF56801">
    <property type="entry name" value="Acetyl-CoA synthetase-like"/>
    <property type="match status" value="3"/>
</dbReference>
<dbReference type="InterPro" id="IPR020806">
    <property type="entry name" value="PKS_PP-bd"/>
</dbReference>
<dbReference type="InterPro" id="IPR036736">
    <property type="entry name" value="ACP-like_sf"/>
</dbReference>
<dbReference type="InterPro" id="IPR000873">
    <property type="entry name" value="AMP-dep_synth/lig_dom"/>
</dbReference>
<dbReference type="PANTHER" id="PTHR45527:SF1">
    <property type="entry name" value="FATTY ACID SYNTHASE"/>
    <property type="match status" value="1"/>
</dbReference>
<dbReference type="GO" id="GO:0043041">
    <property type="term" value="P:amino acid activation for nonribosomal peptide biosynthetic process"/>
    <property type="evidence" value="ECO:0007669"/>
    <property type="project" value="TreeGrafter"/>
</dbReference>
<keyword evidence="3" id="KW-0596">Phosphopantetheine</keyword>
<dbReference type="Pfam" id="PF00668">
    <property type="entry name" value="Condensation"/>
    <property type="match status" value="4"/>
</dbReference>
<dbReference type="OrthoDB" id="9765680at2"/>
<keyword evidence="4" id="KW-0597">Phosphoprotein</keyword>
<dbReference type="CDD" id="cd19534">
    <property type="entry name" value="E_NRPS"/>
    <property type="match status" value="1"/>
</dbReference>
<dbReference type="GO" id="GO:0017000">
    <property type="term" value="P:antibiotic biosynthetic process"/>
    <property type="evidence" value="ECO:0007669"/>
    <property type="project" value="UniProtKB-KW"/>
</dbReference>
<evidence type="ECO:0000256" key="5">
    <source>
        <dbReference type="ARBA" id="ARBA00022598"/>
    </source>
</evidence>
<dbReference type="Pfam" id="PF13193">
    <property type="entry name" value="AMP-binding_C"/>
    <property type="match status" value="3"/>
</dbReference>
<sequence>MLTEEIQDLYELTPVQQGILFHSLYETDLKLYLTQVTFMLHGSINVETYRWAWQQVMNRHQMLRTSFVWEDVKQPLQVIYQEVEVPFVYEDWREVDRDEQDERWKQLLTWDRQRGFDLSEPPLMRLALVRQDEQSYRVLWSFHHLILDGWSLPIVLKEVLKFYESNQQDCALALHEPRPFGDYIAWIQEQDGRKAEAFWREKLQGFIEPVSLRVEKSRSDSESSLFFEEMEIYLSEEEYSRIKWMARKYQLTVNTFIQGAWAYLLSRYSGREDVVFGTAVSGRPTELVGFETMVGMFMNTLPARIRISPHMPIHEWLQIIQKQQVEMRQFEYSSLADIQSWSDLPQGASLFDALLAFENYPMEALTAGDLELTDLRSIERTNYSLNLVVFPGKKLCFKWLWDARRYERSTVERMAHQLVHVLEHMIEDVSQSLSQISLLTPTEREQLLVEWNQTQKAYPQDRCVFDWVELQAEYIPQKEAVVSKQGVLTYQELNSQANQLAHFLVKQGIRKGDLVGICAERSSELIVGVLGILKAGAAYVPMDPAYPRERLAYMLEDSGVSVVLTKGSVQEKLAGGPWEIICLDEDWERIAHERKEPPTCQTSVDGLAYVIYTSGSTGRPKGVQISHRSLLNLVFWHSREYQLSENDRTTLIAGPAFDASVWEIWPTLVTGGSLYIPDEETRLSPTRLQGWLLEKEITVSFLPTPLLQSLLFLKWPQQVPLRKLLTGGDQLRHYLPEDFPVEVVNHYGPTENTVVTTAFPVPKGRGDTSMPPIGRPIANTEVYVLDEHLEPVPVGIPGELYVGGDGLSRGYHGRPELTEEKFLPHPFRKGERLYRTGDLVRFLPDGNLEFLGRIDQQVKIRGYRIELGEIETALLQHPAVKDTVVIVHEEEIGEKVLIAYVVTDALQDLAEEWKAYLKRMLPDYMVPALFIRMDALPLTPNGKIDRQALPAPDCAVDGITDRGPRTPVEEIIHGIWCEVLHKEKVGMNQSFFAIGGQSLLATQVIARLNEAFAIQLPLRMIFEKTTIAQLAEHIEKELHGDHALSFPSITKMEQKDSRIPLSYAQQRLWFLEQLMSKSDVYHIPFALRLSGELDVSALHQSWEELMRRQESLRTTIHDLDGQAVQQVEGNVEGWWELLDLRVTLQPEREAMQLMELDATQPFDLANGPLFRVKLFQVKDTEWLLYVNMHHIISDGWSLRVLLEELFSLYADLLEGRTSGLPALPIQYTDFALWQRTWLQGEKLEKQLQYWREQLAGVPVLQLPTDRPRPSEQTFEGDVYRFSLPAELVEGLRELSQKEGVTLFMTLLAAFQILLGRYSGQEDIAVGSPVANRQVKELERLVGFFVNTLVFRTDLSGNPSFCELLARVREVALGAYAHQDVPFEKLVDELQTERDLSYTPLFQVMFALQNVSLELPEVKGLDLAWQEVPHHVAKFDLTCNIAESETGLVVDLEYNKDLFEAETIKRMADHFMILLKGILTDPDCSITELPLLTETERQWLQRWNQTQVSYPLDDCVHGLIAQYAEQNKTATAVVSKGTCLTYGELNQHANQLAHYLQKQGIRAGDLVGICMERSPQLIIGLLAIMKAGGTYVPMDPTYPPERLAYMVRDAQVRVVLTQTEIHAKLPMTCQRICIDTIWNEISQECLEDPAVHVSVDDLAYMIYTSGSTGKPKGVMISHRSLLNLVYWHQREYELTPSDRSTLLAGVAFDASVWEIWPPLVSGASLYIPDDEVRLSPEALRDWMIEHRITVSFVPTPLLEKLLLLKWPESIALRKLLTGGDQLRYYPPSDFPAEVINHYGPTENTVVTTAAIVPKGRDKAHLPTIGRPIANTEVYVLDSHLRRVPIGIPGELYISGVGLARGYYRRPELTAERFIPHLFSVDPGARLYKTGDLVRLLPDGQLEFLGRMDQQVKIRGFRIELGEIEAVLSEYKCIKEAVVIAREDIPGEKRLVAYVVVKEGESFTISDCRSFLKQRLPEYMVPVAFVVMPALPLTANGKIDRKALPMPSGAQMVGQGKYVSPRNETERKLASIWQQVLGLERVGIHDNFFALGGDSILSIQIVSKANQQGLRITPKQCFEHQTIAELAAVVGKSSQVQAEQEVLSGEVPLTPIQHWFFEQEVHNRHHWNQSILLQTKIRLDPELLVKTLHILITHHDALRLRFMKQDGRWKQVYRKANDEIPFQYVDLSNQPVEVQKKKIEEMSAQAQKSLNITQGPIMRVIYFDLGVDKPGRLFMVVHHLVMDGVSWRILLEDLETVYSQLKQNQPVKLPMKTTSLRQWVQVLQEEAQSKACRQEWETWWSQEVMDDVSLPVDDRQGKNTEASVKNVSCSLNQEETRALLQEVPRAYRTHVNEVLLTALAQAMHEWTEQTSHWVHLEGHGREEIREGVDLSRTIGWLTSMYPARLDLTGCSTVGDKLKAVKEQVRQVPRRGLGYGLLRYLAPDGEIRSQLMAMPPVEASFNYLGQLDGTISRSGLFQGEAPEYRGPHMDGESIRPHLLDIVGVVSGEQLQMIFWYSEAMHRRETIEKLAQNFIESLKAIIAHCCSDEAGGYTPSDFPLAQLSQEEMDTHIGENRWIEDVYPLAPLQQGLMFHTLVGQEAGDYLVQMHLTLKGDLDLEKFTEAWRHVVARYEILRAAVIWKGLKVPHQLIYQKVPVSIRLVDLSPLTGEAQEIKIQEYVTADRKQGFELHQPPLMRWTLFKLGSDTYQLIWSYHHVILDGWSMPLVLKDLFRIYQGLTEGSEVTLEWVRPYRDYIAWLQKQDPLQAERFWRKKLQGYTEPISLRVERLPREPGKTMPEQRITLLSKELTAALETFARKNQITMNTLIQGAWALLLSCYSGERDLVYGLTGSGRPADLPGVEWMVGLFINTLPMRVHVPTDGSVLEWLKQLQQDQLEIRQFEYSPLLDVQSWSELPRGVSLFDYIYVFENYPVGQLLEESEHGLSMTRIDGSEQVNYPLALVVAPGEQLLVKWMYDRQRFDVSMIEQMTKHLQALLTQMIAAPDQPLLSISPLTEEEEEQLAQRHGPKAAIQTDRLIQDWVSFHAGQQPTAPAVVTEQEVLCYAELQRRANQLAHYLQQCGVGPEVLVGVFMDRSIEMVIAQLAILKAGGAYVPMDPAYPEDRLAFIINHARMAMVLTKEDLKPDVIRLGVEVVCLDADEHLWDDAPDETPVSDVTADHLAYVIYTSGSTGTPKGVEICHRSLLNLLQWYQQTFQLTPADRVAQLMGVAFDPSVWEIWSALFAGASLYLPSEEERLSPIGLRDWLLKKEITISCVPTAVLEHLFTVEWPQETSLRLLFTGGERLRSYPPDSFPVEVVNLYGPTECTVLVTVAHLSREKAISALPPIGCPIANVEVYVLDEQLMPVPIGVPGELYIGGEVLARGYLHAPELTKEFFIPHPFSDDPDARLYKTGDLVRFLPDGQLEFLDRIDQQVKIRGYRIELGEIEAVLSDHPTIAESLVVVHEANPERKQLVAYVVTTDGKNHKDEWLQFLEQKLPKYMIPTVFVVLEQFPLTPHGKIDRKALPEPEQMAVTTAFVSPRTPMEKQVANIWAEVLQVERVGLHDNFFELGGHSLMATQVMTRINEVLRANLPIRYLFENPTVAELVKQIKANLRSTFALKR</sequence>
<dbReference type="GO" id="GO:0008610">
    <property type="term" value="P:lipid biosynthetic process"/>
    <property type="evidence" value="ECO:0007669"/>
    <property type="project" value="UniProtKB-ARBA"/>
</dbReference>
<dbReference type="NCBIfam" id="TIGR01720">
    <property type="entry name" value="NRPS-para261"/>
    <property type="match status" value="1"/>
</dbReference>
<dbReference type="Pfam" id="PF00501">
    <property type="entry name" value="AMP-binding"/>
    <property type="match status" value="3"/>
</dbReference>
<proteinExistence type="inferred from homology"/>
<dbReference type="SUPFAM" id="SSF47336">
    <property type="entry name" value="ACP-like"/>
    <property type="match status" value="3"/>
</dbReference>
<dbReference type="PROSITE" id="PS00012">
    <property type="entry name" value="PHOSPHOPANTETHEINE"/>
    <property type="match status" value="1"/>
</dbReference>
<dbReference type="GO" id="GO:0005829">
    <property type="term" value="C:cytosol"/>
    <property type="evidence" value="ECO:0007669"/>
    <property type="project" value="TreeGrafter"/>
</dbReference>
<evidence type="ECO:0000256" key="2">
    <source>
        <dbReference type="ARBA" id="ARBA00006432"/>
    </source>
</evidence>
<evidence type="ECO:0000259" key="9">
    <source>
        <dbReference type="PROSITE" id="PS50075"/>
    </source>
</evidence>
<protein>
    <submittedName>
        <fullName evidence="10">Non-ribosomal peptide synthase domain TIGR01720/amino acid adenylation domain-containing protein</fullName>
    </submittedName>
</protein>
<evidence type="ECO:0000313" key="10">
    <source>
        <dbReference type="EMBL" id="SFJ64628.1"/>
    </source>
</evidence>
<dbReference type="InterPro" id="IPR009081">
    <property type="entry name" value="PP-bd_ACP"/>
</dbReference>
<dbReference type="PROSITE" id="PS50075">
    <property type="entry name" value="CARRIER"/>
    <property type="match status" value="3"/>
</dbReference>
<evidence type="ECO:0000256" key="8">
    <source>
        <dbReference type="ARBA" id="ARBA00023268"/>
    </source>
</evidence>
<comment type="similarity">
    <text evidence="2">Belongs to the ATP-dependent AMP-binding enzyme family.</text>
</comment>
<feature type="domain" description="Carrier" evidence="9">
    <location>
        <begin position="2018"/>
        <end position="2092"/>
    </location>
</feature>
<dbReference type="NCBIfam" id="NF003417">
    <property type="entry name" value="PRK04813.1"/>
    <property type="match status" value="3"/>
</dbReference>
<dbReference type="Proteomes" id="UP000199545">
    <property type="component" value="Unassembled WGS sequence"/>
</dbReference>